<dbReference type="GO" id="GO:0004519">
    <property type="term" value="F:endonuclease activity"/>
    <property type="evidence" value="ECO:0007669"/>
    <property type="project" value="InterPro"/>
</dbReference>
<evidence type="ECO:0000256" key="1">
    <source>
        <dbReference type="SAM" id="MobiDB-lite"/>
    </source>
</evidence>
<dbReference type="GO" id="GO:0009307">
    <property type="term" value="P:DNA restriction-modification system"/>
    <property type="evidence" value="ECO:0007669"/>
    <property type="project" value="InterPro"/>
</dbReference>
<dbReference type="GO" id="GO:0003677">
    <property type="term" value="F:DNA binding"/>
    <property type="evidence" value="ECO:0007669"/>
    <property type="project" value="InterPro"/>
</dbReference>
<feature type="region of interest" description="Disordered" evidence="1">
    <location>
        <begin position="41"/>
        <end position="97"/>
    </location>
</feature>
<protein>
    <recommendedName>
        <fullName evidence="2">Restriction endonuclease type IV Mrr domain-containing protein</fullName>
    </recommendedName>
</protein>
<feature type="compositionally biased region" description="Low complexity" evidence="1">
    <location>
        <begin position="41"/>
        <end position="61"/>
    </location>
</feature>
<reference evidence="3 4" key="1">
    <citation type="submission" date="2021-01" db="EMBL/GenBank/DDBJ databases">
        <title>Whole genome shotgun sequence of Planobispora longispora NBRC 13918.</title>
        <authorList>
            <person name="Komaki H."/>
            <person name="Tamura T."/>
        </authorList>
    </citation>
    <scope>NUCLEOTIDE SEQUENCE [LARGE SCALE GENOMIC DNA]</scope>
    <source>
        <strain evidence="3 4">NBRC 13918</strain>
    </source>
</reference>
<gene>
    <name evidence="3" type="ORF">Plo01_76650</name>
</gene>
<name>A0A8J3RQV6_9ACTN</name>
<evidence type="ECO:0000259" key="2">
    <source>
        <dbReference type="Pfam" id="PF04471"/>
    </source>
</evidence>
<organism evidence="3 4">
    <name type="scientific">Planobispora longispora</name>
    <dbReference type="NCBI Taxonomy" id="28887"/>
    <lineage>
        <taxon>Bacteria</taxon>
        <taxon>Bacillati</taxon>
        <taxon>Actinomycetota</taxon>
        <taxon>Actinomycetes</taxon>
        <taxon>Streptosporangiales</taxon>
        <taxon>Streptosporangiaceae</taxon>
        <taxon>Planobispora</taxon>
    </lineage>
</organism>
<sequence>MRGLAADDRDLRLVDLLKVQDVLLDHRGTSGAAVLRRAAPAGRIPRASASSARTADPAGGRRPPRPPYNDNTPTSCPPFPRRHRVRPPILRHDPGLAASPPARYTLEVARSEISSPLLRHPHPAQGADIAVIVTNGSFTRDARRHARAFRIPLLGRGELARWAADGLTLHRLLRLSPPLRRWRRLRHTATTSCNGRGSCHG</sequence>
<dbReference type="InterPro" id="IPR007560">
    <property type="entry name" value="Restrct_endonuc_IV_Mrr"/>
</dbReference>
<comment type="caution">
    <text evidence="3">The sequence shown here is derived from an EMBL/GenBank/DDBJ whole genome shotgun (WGS) entry which is preliminary data.</text>
</comment>
<evidence type="ECO:0000313" key="3">
    <source>
        <dbReference type="EMBL" id="GIH81236.1"/>
    </source>
</evidence>
<dbReference type="Pfam" id="PF04471">
    <property type="entry name" value="Mrr_cat"/>
    <property type="match status" value="1"/>
</dbReference>
<keyword evidence="4" id="KW-1185">Reference proteome</keyword>
<dbReference type="Proteomes" id="UP000616724">
    <property type="component" value="Unassembled WGS sequence"/>
</dbReference>
<accession>A0A8J3RQV6</accession>
<feature type="domain" description="Restriction endonuclease type IV Mrr" evidence="2">
    <location>
        <begin position="124"/>
        <end position="162"/>
    </location>
</feature>
<proteinExistence type="predicted"/>
<dbReference type="AlphaFoldDB" id="A0A8J3RQV6"/>
<dbReference type="EMBL" id="BOOH01000071">
    <property type="protein sequence ID" value="GIH81236.1"/>
    <property type="molecule type" value="Genomic_DNA"/>
</dbReference>
<evidence type="ECO:0000313" key="4">
    <source>
        <dbReference type="Proteomes" id="UP000616724"/>
    </source>
</evidence>